<sequence length="341" mass="38526">MTQQVSNLVSPRVELAAPMVDRITSTFALSGDISKDASKETIPIKMYAMPSSHSHLIDFDPICEFYHQPSMKYASDLQIKQLTETDHVKLAGKKVLFFDMDNCLYPQSSGISDVVRQRILSFCATVHNMSEEEAYFLAQKYHTDYGLAIKGLLLHHPGTDPSQYDTFVDGGIDIKKSLPNHSPKKIINLFDKIKTFGIEHVWILTNAGSSHSLHTLSFLFGVQFERSEPSCASPSWFDGIIYCDYSVPNFLCKPQLSLFRAVTKIASTPQGHFPVLIDDSLSNIYGALRCGWRAIWVSEDAPKDAVFLENDRKYMHFEGEKDNFFIVIRTVYDTANVINFV</sequence>
<reference evidence="1 2" key="1">
    <citation type="submission" date="2014-04" db="EMBL/GenBank/DDBJ databases">
        <title>A new species of microsporidia sheds light on the evolution of extreme parasitism.</title>
        <authorList>
            <person name="Haag K.L."/>
            <person name="James T.Y."/>
            <person name="Larsson R."/>
            <person name="Schaer T.M."/>
            <person name="Refardt D."/>
            <person name="Pombert J.-F."/>
            <person name="Ebert D."/>
        </authorList>
    </citation>
    <scope>NUCLEOTIDE SEQUENCE [LARGE SCALE GENOMIC DNA]</scope>
    <source>
        <strain evidence="1 2">UGP3</strain>
        <tissue evidence="1">Spores</tissue>
    </source>
</reference>
<dbReference type="PANTHER" id="PTHR47438">
    <property type="entry name" value="PHOSPHATE METABOLISM PROTEIN 8-RELATED"/>
    <property type="match status" value="1"/>
</dbReference>
<dbReference type="AlphaFoldDB" id="A0A098VW14"/>
<proteinExistence type="predicted"/>
<dbReference type="GO" id="GO:0008252">
    <property type="term" value="F:nucleotidase activity"/>
    <property type="evidence" value="ECO:0007669"/>
    <property type="project" value="TreeGrafter"/>
</dbReference>
<accession>A0A098VW14</accession>
<evidence type="ECO:0008006" key="3">
    <source>
        <dbReference type="Google" id="ProtNLM"/>
    </source>
</evidence>
<dbReference type="RefSeq" id="XP_013239569.1">
    <property type="nucleotide sequence ID" value="XM_013384115.1"/>
</dbReference>
<dbReference type="GeneID" id="25257995"/>
<dbReference type="InterPro" id="IPR036412">
    <property type="entry name" value="HAD-like_sf"/>
</dbReference>
<dbReference type="OrthoDB" id="2195201at2759"/>
<organism evidence="1 2">
    <name type="scientific">Mitosporidium daphniae</name>
    <dbReference type="NCBI Taxonomy" id="1485682"/>
    <lineage>
        <taxon>Eukaryota</taxon>
        <taxon>Fungi</taxon>
        <taxon>Fungi incertae sedis</taxon>
        <taxon>Microsporidia</taxon>
        <taxon>Mitosporidium</taxon>
    </lineage>
</organism>
<dbReference type="SUPFAM" id="SSF56784">
    <property type="entry name" value="HAD-like"/>
    <property type="match status" value="1"/>
</dbReference>
<protein>
    <recommendedName>
        <fullName evidence="3">Pyrimidine 5-nucleotidase</fullName>
    </recommendedName>
</protein>
<dbReference type="Gene3D" id="1.10.150.450">
    <property type="match status" value="1"/>
</dbReference>
<dbReference type="Proteomes" id="UP000029725">
    <property type="component" value="Unassembled WGS sequence"/>
</dbReference>
<evidence type="ECO:0000313" key="2">
    <source>
        <dbReference type="Proteomes" id="UP000029725"/>
    </source>
</evidence>
<evidence type="ECO:0000313" key="1">
    <source>
        <dbReference type="EMBL" id="KGG53142.1"/>
    </source>
</evidence>
<gene>
    <name evidence="1" type="ORF">DI09_10p390</name>
</gene>
<dbReference type="InterPro" id="IPR052791">
    <property type="entry name" value="SSM1_domain"/>
</dbReference>
<dbReference type="Gene3D" id="3.40.50.1000">
    <property type="entry name" value="HAD superfamily/HAD-like"/>
    <property type="match status" value="1"/>
</dbReference>
<dbReference type="GO" id="GO:0009166">
    <property type="term" value="P:nucleotide catabolic process"/>
    <property type="evidence" value="ECO:0007669"/>
    <property type="project" value="TreeGrafter"/>
</dbReference>
<dbReference type="EMBL" id="JMKJ01000011">
    <property type="protein sequence ID" value="KGG53142.1"/>
    <property type="molecule type" value="Genomic_DNA"/>
</dbReference>
<dbReference type="PANTHER" id="PTHR47438:SF1">
    <property type="entry name" value="PHOSPHATE METABOLISM PROTEIN 8-RELATED"/>
    <property type="match status" value="1"/>
</dbReference>
<dbReference type="VEuPathDB" id="MicrosporidiaDB:DI09_10p390"/>
<dbReference type="GO" id="GO:0006206">
    <property type="term" value="P:pyrimidine nucleobase metabolic process"/>
    <property type="evidence" value="ECO:0007669"/>
    <property type="project" value="TreeGrafter"/>
</dbReference>
<name>A0A098VW14_9MICR</name>
<dbReference type="HOGENOM" id="CLU_059493_0_1_1"/>
<dbReference type="InterPro" id="IPR023214">
    <property type="entry name" value="HAD_sf"/>
</dbReference>
<keyword evidence="2" id="KW-1185">Reference proteome</keyword>
<comment type="caution">
    <text evidence="1">The sequence shown here is derived from an EMBL/GenBank/DDBJ whole genome shotgun (WGS) entry which is preliminary data.</text>
</comment>